<keyword evidence="1" id="KW-0863">Zinc-finger</keyword>
<dbReference type="InterPro" id="IPR013087">
    <property type="entry name" value="Znf_C2H2_type"/>
</dbReference>
<dbReference type="Gene3D" id="1.10.10.10">
    <property type="entry name" value="Winged helix-like DNA-binding domain superfamily/Winged helix DNA-binding domain"/>
    <property type="match status" value="1"/>
</dbReference>
<sequence length="330" mass="36171">MDDKPQHIVSDPSMDEKPPHIVSDPPPWMRSPRTFGRSESSSRGLSVAAVTPPVLLFSVQPGIMPRSKDFSEDVRRRVVEAHQAGKGYKTISKMCELHHSTVRKIIYKWKAFNTISTLPRSGRPIKLATVLPHLRRGCQGQKITTEGVRVNGKESTQVSGTRAENTQVSSTRAESARVSGTRAESTLVSENESIKIEEASVSAKSEDSRVSGTDHGADCGGVAAAGEDKASMTLALPDVSTVTRKTTKRIRRKEKLNCNRELGPAPPPAERHMEVMLCCEICGTCCTTETDLESHQAQHLDKTLHQCEECGRAFQTAAGLRAHRKRKHGC</sequence>
<dbReference type="SUPFAM" id="SSF57667">
    <property type="entry name" value="beta-beta-alpha zinc fingers"/>
    <property type="match status" value="1"/>
</dbReference>
<dbReference type="SUPFAM" id="SSF46689">
    <property type="entry name" value="Homeodomain-like"/>
    <property type="match status" value="1"/>
</dbReference>
<dbReference type="InterPro" id="IPR036388">
    <property type="entry name" value="WH-like_DNA-bd_sf"/>
</dbReference>
<evidence type="ECO:0000313" key="4">
    <source>
        <dbReference type="EMBL" id="CAJ0966606.1"/>
    </source>
</evidence>
<dbReference type="Pfam" id="PF25787">
    <property type="entry name" value="HTH_SB"/>
    <property type="match status" value="1"/>
</dbReference>
<proteinExistence type="predicted"/>
<feature type="region of interest" description="Disordered" evidence="2">
    <location>
        <begin position="152"/>
        <end position="185"/>
    </location>
</feature>
<dbReference type="InterPro" id="IPR036236">
    <property type="entry name" value="Znf_C2H2_sf"/>
</dbReference>
<organism evidence="4 5">
    <name type="scientific">Ranitomeya imitator</name>
    <name type="common">mimic poison frog</name>
    <dbReference type="NCBI Taxonomy" id="111125"/>
    <lineage>
        <taxon>Eukaryota</taxon>
        <taxon>Metazoa</taxon>
        <taxon>Chordata</taxon>
        <taxon>Craniata</taxon>
        <taxon>Vertebrata</taxon>
        <taxon>Euteleostomi</taxon>
        <taxon>Amphibia</taxon>
        <taxon>Batrachia</taxon>
        <taxon>Anura</taxon>
        <taxon>Neobatrachia</taxon>
        <taxon>Hyloidea</taxon>
        <taxon>Dendrobatidae</taxon>
        <taxon>Dendrobatinae</taxon>
        <taxon>Ranitomeya</taxon>
    </lineage>
</organism>
<comment type="caution">
    <text evidence="4">The sequence shown here is derived from an EMBL/GenBank/DDBJ whole genome shotgun (WGS) entry which is preliminary data.</text>
</comment>
<accession>A0ABN9MLV4</accession>
<dbReference type="EMBL" id="CAUEEQ010075507">
    <property type="protein sequence ID" value="CAJ0966606.1"/>
    <property type="molecule type" value="Genomic_DNA"/>
</dbReference>
<reference evidence="4" key="1">
    <citation type="submission" date="2023-07" db="EMBL/GenBank/DDBJ databases">
        <authorList>
            <person name="Stuckert A."/>
        </authorList>
    </citation>
    <scope>NUCLEOTIDE SEQUENCE</scope>
</reference>
<evidence type="ECO:0000313" key="5">
    <source>
        <dbReference type="Proteomes" id="UP001176940"/>
    </source>
</evidence>
<gene>
    <name evidence="4" type="ORF">RIMI_LOCUS21450153</name>
</gene>
<feature type="region of interest" description="Disordered" evidence="2">
    <location>
        <begin position="1"/>
        <end position="42"/>
    </location>
</feature>
<dbReference type="Proteomes" id="UP001176940">
    <property type="component" value="Unassembled WGS sequence"/>
</dbReference>
<evidence type="ECO:0000259" key="3">
    <source>
        <dbReference type="PROSITE" id="PS50157"/>
    </source>
</evidence>
<evidence type="ECO:0000256" key="1">
    <source>
        <dbReference type="PROSITE-ProRule" id="PRU00042"/>
    </source>
</evidence>
<feature type="compositionally biased region" description="Polar residues" evidence="2">
    <location>
        <begin position="153"/>
        <end position="173"/>
    </location>
</feature>
<dbReference type="PROSITE" id="PS00028">
    <property type="entry name" value="ZINC_FINGER_C2H2_1"/>
    <property type="match status" value="1"/>
</dbReference>
<keyword evidence="5" id="KW-1185">Reference proteome</keyword>
<dbReference type="InterPro" id="IPR057667">
    <property type="entry name" value="HTH_SB"/>
</dbReference>
<evidence type="ECO:0000256" key="2">
    <source>
        <dbReference type="SAM" id="MobiDB-lite"/>
    </source>
</evidence>
<dbReference type="SMART" id="SM00355">
    <property type="entry name" value="ZnF_C2H2"/>
    <property type="match status" value="2"/>
</dbReference>
<keyword evidence="1" id="KW-0862">Zinc</keyword>
<dbReference type="InterPro" id="IPR009057">
    <property type="entry name" value="Homeodomain-like_sf"/>
</dbReference>
<keyword evidence="1" id="KW-0479">Metal-binding</keyword>
<feature type="domain" description="C2H2-type" evidence="3">
    <location>
        <begin position="305"/>
        <end position="330"/>
    </location>
</feature>
<name>A0ABN9MLV4_9NEOB</name>
<dbReference type="Gene3D" id="3.30.160.60">
    <property type="entry name" value="Classic Zinc Finger"/>
    <property type="match status" value="1"/>
</dbReference>
<dbReference type="Pfam" id="PF00096">
    <property type="entry name" value="zf-C2H2"/>
    <property type="match status" value="1"/>
</dbReference>
<dbReference type="PROSITE" id="PS50157">
    <property type="entry name" value="ZINC_FINGER_C2H2_2"/>
    <property type="match status" value="1"/>
</dbReference>
<protein>
    <recommendedName>
        <fullName evidence="3">C2H2-type domain-containing protein</fullName>
    </recommendedName>
</protein>